<protein>
    <recommendedName>
        <fullName evidence="8">Phospholipase A2</fullName>
        <ecNumber evidence="8">3.1.1.4</ecNumber>
    </recommendedName>
</protein>
<dbReference type="PRINTS" id="PR00389">
    <property type="entry name" value="PHPHLIPASEA2"/>
</dbReference>
<evidence type="ECO:0000256" key="5">
    <source>
        <dbReference type="PIRSR" id="PIRSR601211-1"/>
    </source>
</evidence>
<evidence type="ECO:0000256" key="4">
    <source>
        <dbReference type="ARBA" id="ARBA00023157"/>
    </source>
</evidence>
<dbReference type="GO" id="GO:0005543">
    <property type="term" value="F:phospholipid binding"/>
    <property type="evidence" value="ECO:0007669"/>
    <property type="project" value="TreeGrafter"/>
</dbReference>
<accession>A0A3Q2R437</accession>
<evidence type="ECO:0000256" key="8">
    <source>
        <dbReference type="RuleBase" id="RU361236"/>
    </source>
</evidence>
<evidence type="ECO:0000313" key="10">
    <source>
        <dbReference type="Ensembl" id="ENSFHEP00000034693.1"/>
    </source>
</evidence>
<keyword evidence="6 8" id="KW-0106">Calcium</keyword>
<dbReference type="AlphaFoldDB" id="A0A3Q2R437"/>
<keyword evidence="11" id="KW-1185">Reference proteome</keyword>
<reference evidence="10" key="2">
    <citation type="submission" date="2025-09" db="UniProtKB">
        <authorList>
            <consortium name="Ensembl"/>
        </authorList>
    </citation>
    <scope>IDENTIFICATION</scope>
</reference>
<comment type="subcellular location">
    <subcellularLocation>
        <location evidence="1 8">Secreted</location>
    </subcellularLocation>
</comment>
<dbReference type="GO" id="GO:0016042">
    <property type="term" value="P:lipid catabolic process"/>
    <property type="evidence" value="ECO:0007669"/>
    <property type="project" value="InterPro"/>
</dbReference>
<feature type="disulfide bond" evidence="7">
    <location>
        <begin position="53"/>
        <end position="69"/>
    </location>
</feature>
<feature type="binding site" evidence="6">
    <location>
        <position position="73"/>
    </location>
    <ligand>
        <name>Ca(2+)</name>
        <dbReference type="ChEBI" id="CHEBI:29108"/>
    </ligand>
</feature>
<dbReference type="PROSITE" id="PS00118">
    <property type="entry name" value="PA2_HIS"/>
    <property type="match status" value="1"/>
</dbReference>
<dbReference type="InterPro" id="IPR016090">
    <property type="entry name" value="PLA2-like_dom"/>
</dbReference>
<dbReference type="GO" id="GO:0005509">
    <property type="term" value="F:calcium ion binding"/>
    <property type="evidence" value="ECO:0007669"/>
    <property type="project" value="InterPro"/>
</dbReference>
<keyword evidence="8" id="KW-0443">Lipid metabolism</keyword>
<feature type="domain" description="Phospholipase A2-like central" evidence="9">
    <location>
        <begin position="26"/>
        <end position="148"/>
    </location>
</feature>
<feature type="active site" evidence="5">
    <location>
        <position position="72"/>
    </location>
</feature>
<evidence type="ECO:0000313" key="11">
    <source>
        <dbReference type="Proteomes" id="UP000265000"/>
    </source>
</evidence>
<dbReference type="PROSITE" id="PS00119">
    <property type="entry name" value="PA2_ASP"/>
    <property type="match status" value="1"/>
</dbReference>
<dbReference type="GeneTree" id="ENSGT00940000154885"/>
<feature type="binding site" evidence="6">
    <location>
        <position position="54"/>
    </location>
    <ligand>
        <name>Ca(2+)</name>
        <dbReference type="ChEBI" id="CHEBI:29108"/>
    </ligand>
</feature>
<sequence>MCLYKVVVFPLNVTACVVSGGHLPNAVWQFGEMISCAQPGVNPLAYNEYGCWCGLGGGGTPVDDVDRCCQVHDKCYSNSMKIPECEGIFDLPYVITYGFSCSNKQVYCSGTNDKCQAAVCECDRVAAHCFARYTYNPDNKYLDPKFCT</sequence>
<evidence type="ECO:0000256" key="7">
    <source>
        <dbReference type="PIRSR" id="PIRSR601211-3"/>
    </source>
</evidence>
<keyword evidence="4 7" id="KW-1015">Disulfide bond</keyword>
<dbReference type="InterPro" id="IPR001211">
    <property type="entry name" value="PLA2"/>
</dbReference>
<dbReference type="CDD" id="cd00125">
    <property type="entry name" value="PLA2c"/>
    <property type="match status" value="1"/>
</dbReference>
<keyword evidence="8" id="KW-0732">Signal</keyword>
<comment type="cofactor">
    <cofactor evidence="6">
        <name>Ca(2+)</name>
        <dbReference type="ChEBI" id="CHEBI:29108"/>
    </cofactor>
    <text evidence="6">Binds 1 Ca(2+) ion per subunit.</text>
</comment>
<proteinExistence type="inferred from homology"/>
<evidence type="ECO:0000256" key="3">
    <source>
        <dbReference type="ARBA" id="ARBA00022525"/>
    </source>
</evidence>
<dbReference type="Gene3D" id="1.20.90.10">
    <property type="entry name" value="Phospholipase A2 domain"/>
    <property type="match status" value="1"/>
</dbReference>
<keyword evidence="6" id="KW-0479">Metal-binding</keyword>
<comment type="similarity">
    <text evidence="2">Belongs to the phospholipase A2 family. Group I subfamily. D49 sub-subfamily.</text>
</comment>
<dbReference type="SMART" id="SM00085">
    <property type="entry name" value="PA2c"/>
    <property type="match status" value="1"/>
</dbReference>
<evidence type="ECO:0000259" key="9">
    <source>
        <dbReference type="SMART" id="SM00085"/>
    </source>
</evidence>
<dbReference type="PANTHER" id="PTHR11716">
    <property type="entry name" value="PHOSPHOLIPASE A2 FAMILY MEMBER"/>
    <property type="match status" value="1"/>
</dbReference>
<dbReference type="InterPro" id="IPR033113">
    <property type="entry name" value="PLA2_histidine"/>
</dbReference>
<evidence type="ECO:0000256" key="6">
    <source>
        <dbReference type="PIRSR" id="PIRSR601211-2"/>
    </source>
</evidence>
<dbReference type="PANTHER" id="PTHR11716:SF106">
    <property type="entry name" value="PHOSPHOLIPASE A2 A2-ACTITOXIN-UCS2A-LIKE"/>
    <property type="match status" value="1"/>
</dbReference>
<dbReference type="FunFam" id="1.20.90.10:FF:000007">
    <property type="entry name" value="Acidic phospholipase A2"/>
    <property type="match status" value="1"/>
</dbReference>
<dbReference type="Proteomes" id="UP000265000">
    <property type="component" value="Unplaced"/>
</dbReference>
<dbReference type="Pfam" id="PF00068">
    <property type="entry name" value="Phospholip_A2_1"/>
    <property type="match status" value="1"/>
</dbReference>
<dbReference type="SUPFAM" id="SSF48619">
    <property type="entry name" value="Phospholipase A2, PLA2"/>
    <property type="match status" value="1"/>
</dbReference>
<dbReference type="Ensembl" id="ENSFHET00000030152.1">
    <property type="protein sequence ID" value="ENSFHEP00000034693.1"/>
    <property type="gene ID" value="ENSFHEG00000022607.1"/>
</dbReference>
<keyword evidence="8" id="KW-0378">Hydrolase</keyword>
<dbReference type="InterPro" id="IPR036444">
    <property type="entry name" value="PLipase_A2_dom_sf"/>
</dbReference>
<feature type="binding site" evidence="6">
    <location>
        <position position="56"/>
    </location>
    <ligand>
        <name>Ca(2+)</name>
        <dbReference type="ChEBI" id="CHEBI:29108"/>
    </ligand>
</feature>
<evidence type="ECO:0000256" key="1">
    <source>
        <dbReference type="ARBA" id="ARBA00004613"/>
    </source>
</evidence>
<dbReference type="STRING" id="8078.ENSFHEP00000034693"/>
<comment type="catalytic activity">
    <reaction evidence="8">
        <text>a 1,2-diacyl-sn-glycero-3-phosphocholine + H2O = a 1-acyl-sn-glycero-3-phosphocholine + a fatty acid + H(+)</text>
        <dbReference type="Rhea" id="RHEA:15801"/>
        <dbReference type="ChEBI" id="CHEBI:15377"/>
        <dbReference type="ChEBI" id="CHEBI:15378"/>
        <dbReference type="ChEBI" id="CHEBI:28868"/>
        <dbReference type="ChEBI" id="CHEBI:57643"/>
        <dbReference type="ChEBI" id="CHEBI:58168"/>
        <dbReference type="EC" id="3.1.1.4"/>
    </reaction>
</comment>
<feature type="active site" evidence="5">
    <location>
        <position position="123"/>
    </location>
</feature>
<feature type="disulfide bond" evidence="7">
    <location>
        <begin position="75"/>
        <end position="122"/>
    </location>
</feature>
<feature type="disulfide bond" evidence="7">
    <location>
        <begin position="68"/>
        <end position="129"/>
    </location>
</feature>
<feature type="disulfide bond" evidence="7">
    <location>
        <begin position="85"/>
        <end position="115"/>
    </location>
</feature>
<dbReference type="EC" id="3.1.1.4" evidence="8"/>
<feature type="signal peptide" evidence="8">
    <location>
        <begin position="1"/>
        <end position="16"/>
    </location>
</feature>
<dbReference type="GO" id="GO:0006644">
    <property type="term" value="P:phospholipid metabolic process"/>
    <property type="evidence" value="ECO:0007669"/>
    <property type="project" value="InterPro"/>
</dbReference>
<dbReference type="InterPro" id="IPR033112">
    <property type="entry name" value="PLA2_Asp_AS"/>
</dbReference>
<name>A0A3Q2R437_FUNHE</name>
<reference evidence="10" key="1">
    <citation type="submission" date="2025-08" db="UniProtKB">
        <authorList>
            <consortium name="Ensembl"/>
        </authorList>
    </citation>
    <scope>IDENTIFICATION</scope>
</reference>
<dbReference type="GO" id="GO:0005576">
    <property type="term" value="C:extracellular region"/>
    <property type="evidence" value="ECO:0007669"/>
    <property type="project" value="UniProtKB-SubCell"/>
</dbReference>
<organism evidence="10 11">
    <name type="scientific">Fundulus heteroclitus</name>
    <name type="common">Killifish</name>
    <name type="synonym">Mummichog</name>
    <dbReference type="NCBI Taxonomy" id="8078"/>
    <lineage>
        <taxon>Eukaryota</taxon>
        <taxon>Metazoa</taxon>
        <taxon>Chordata</taxon>
        <taxon>Craniata</taxon>
        <taxon>Vertebrata</taxon>
        <taxon>Euteleostomi</taxon>
        <taxon>Actinopterygii</taxon>
        <taxon>Neopterygii</taxon>
        <taxon>Teleostei</taxon>
        <taxon>Neoteleostei</taxon>
        <taxon>Acanthomorphata</taxon>
        <taxon>Ovalentaria</taxon>
        <taxon>Atherinomorphae</taxon>
        <taxon>Cyprinodontiformes</taxon>
        <taxon>Fundulidae</taxon>
        <taxon>Fundulus</taxon>
    </lineage>
</organism>
<evidence type="ECO:0000256" key="2">
    <source>
        <dbReference type="ARBA" id="ARBA00007892"/>
    </source>
</evidence>
<dbReference type="GO" id="GO:0050482">
    <property type="term" value="P:arachidonate secretion"/>
    <property type="evidence" value="ECO:0007669"/>
    <property type="project" value="InterPro"/>
</dbReference>
<keyword evidence="3 8" id="KW-0964">Secreted</keyword>
<dbReference type="GO" id="GO:0047498">
    <property type="term" value="F:calcium-dependent phospholipase A2 activity"/>
    <property type="evidence" value="ECO:0007669"/>
    <property type="project" value="TreeGrafter"/>
</dbReference>
<feature type="chain" id="PRO_5018377399" description="Phospholipase A2" evidence="8">
    <location>
        <begin position="17"/>
        <end position="148"/>
    </location>
</feature>
<feature type="disulfide bond" evidence="7">
    <location>
        <begin position="108"/>
        <end position="120"/>
    </location>
</feature>